<dbReference type="Proteomes" id="UP000000270">
    <property type="component" value="Chromosome"/>
</dbReference>
<dbReference type="STRING" id="438753.AZC_4121"/>
<reference evidence="4 5" key="1">
    <citation type="journal article" date="2007" name="Appl. Environ. Microbiol.">
        <title>Rhizobial factors required for stem nodule maturation and maintenance in Sesbania rostrata-Azorhizobium caulinodans ORS571 symbiosis.</title>
        <authorList>
            <person name="Suzuki S."/>
            <person name="Aono T."/>
            <person name="Lee KB."/>
            <person name="Suzuki T."/>
            <person name="Liu CT."/>
            <person name="Miwa H."/>
            <person name="Wakao S."/>
            <person name="Iki T."/>
            <person name="Oyaizu H."/>
        </authorList>
    </citation>
    <scope>NUCLEOTIDE SEQUENCE [LARGE SCALE GENOMIC DNA]</scope>
    <source>
        <strain evidence="5">ATCC 43989 / DSM 5975 / JCM 20966 / LMG 6465 / NBRC 14845 / NCIMB 13405 / ORS 571</strain>
    </source>
</reference>
<reference evidence="5" key="2">
    <citation type="submission" date="2007-04" db="EMBL/GenBank/DDBJ databases">
        <title>Complete genome sequence of the nitrogen-fixing bacterium Azorhizobium caulinodans ORS571.</title>
        <authorList>
            <person name="Lee K.B."/>
            <person name="Backer P.D."/>
            <person name="Aono T."/>
            <person name="Liu C.T."/>
            <person name="Suzuki S."/>
            <person name="Suzuki T."/>
            <person name="Kaneko T."/>
            <person name="Yamada M."/>
            <person name="Tabata S."/>
            <person name="Kupfer D.M."/>
            <person name="Najar F.Z."/>
            <person name="Wiley G.B."/>
            <person name="Roe B."/>
            <person name="Binnewies T."/>
            <person name="Ussery D."/>
            <person name="Vereecke D."/>
            <person name="Gevers D."/>
            <person name="Holsters M."/>
            <person name="Oyaizu H."/>
        </authorList>
    </citation>
    <scope>NUCLEOTIDE SEQUENCE [LARGE SCALE GENOMIC DNA]</scope>
    <source>
        <strain evidence="5">ATCC 43989 / DSM 5975 / JCM 20966 / LMG 6465 / NBRC 14845 / NCIMB 13405 / ORS 571</strain>
    </source>
</reference>
<keyword evidence="5" id="KW-1185">Reference proteome</keyword>
<dbReference type="InterPro" id="IPR012347">
    <property type="entry name" value="Ferritin-like"/>
</dbReference>
<feature type="domain" description="Ferritin/DPS" evidence="3">
    <location>
        <begin position="70"/>
        <end position="207"/>
    </location>
</feature>
<dbReference type="EMBL" id="AP009384">
    <property type="protein sequence ID" value="BAF90119.1"/>
    <property type="molecule type" value="Genomic_DNA"/>
</dbReference>
<dbReference type="CDD" id="cd01043">
    <property type="entry name" value="DPS"/>
    <property type="match status" value="1"/>
</dbReference>
<dbReference type="AlphaFoldDB" id="A8HS03"/>
<sequence>MLRSNNIAPLTFSRVVTGPVHGARPPAALRALASGDIAMPATKAAPKSRQTAALQTPSNLPTNATKDIAAALTTLLADTFALYLKTKNFHWHMSGPHFRDYHLLLDEQADQIFAMTDDVAERARKIGGTTLRSLGHATRLQRIEDNDAEYVTPLDMLAELRDDNLQFTAFLRETHDLCDEHNDVATASLIENWIDEAERRTWFLYETTRTHSEPA</sequence>
<dbReference type="InterPro" id="IPR009078">
    <property type="entry name" value="Ferritin-like_SF"/>
</dbReference>
<reference evidence="4 5" key="6">
    <citation type="journal article" date="2011" name="Appl. Environ. Microbiol.">
        <title>Involvement of the azorhizobial chromosome partition gene (parA) in the onset of bacteroid differentiation during Sesbania rostrata stem nodule development.</title>
        <authorList>
            <person name="Liu CT."/>
            <person name="Lee KB."/>
            <person name="Wang YS."/>
            <person name="Peng MH."/>
            <person name="Lee KT."/>
            <person name="Suzuki S."/>
            <person name="Suzuki T."/>
            <person name="Oyaizu H."/>
        </authorList>
    </citation>
    <scope>NUCLEOTIDE SEQUENCE [LARGE SCALE GENOMIC DNA]</scope>
    <source>
        <strain evidence="5">ATCC 43989 / DSM 5975 / JCM 20966 / LMG 6465 / NBRC 14845 / NCIMB 13405 / ORS 571</strain>
    </source>
</reference>
<dbReference type="SUPFAM" id="SSF47240">
    <property type="entry name" value="Ferritin-like"/>
    <property type="match status" value="1"/>
</dbReference>
<dbReference type="Gene3D" id="1.20.1260.10">
    <property type="match status" value="1"/>
</dbReference>
<evidence type="ECO:0000256" key="1">
    <source>
        <dbReference type="ARBA" id="ARBA00009497"/>
    </source>
</evidence>
<evidence type="ECO:0000256" key="2">
    <source>
        <dbReference type="RuleBase" id="RU003875"/>
    </source>
</evidence>
<reference evidence="4 5" key="4">
    <citation type="journal article" date="2009" name="Appl. Environ. Microbiol.">
        <title>Comparative genome-wide transcriptional profiling of Azorhizobium caulinodans ORS571 grown under free-living and symbiotic conditions.</title>
        <authorList>
            <person name="Tsukada S."/>
            <person name="Aono T."/>
            <person name="Akiba N."/>
            <person name="Lee KB."/>
            <person name="Liu CT."/>
            <person name="Toyazaki H."/>
            <person name="Oyaizu H."/>
        </authorList>
    </citation>
    <scope>NUCLEOTIDE SEQUENCE [LARGE SCALE GENOMIC DNA]</scope>
    <source>
        <strain evidence="5">ATCC 43989 / DSM 5975 / JCM 20966 / LMG 6465 / NBRC 14845 / NCIMB 13405 / ORS 571</strain>
    </source>
</reference>
<dbReference type="InterPro" id="IPR008331">
    <property type="entry name" value="Ferritin_DPS_dom"/>
</dbReference>
<dbReference type="HOGENOM" id="CLU_098183_2_0_5"/>
<accession>A8HS03</accession>
<protein>
    <submittedName>
        <fullName evidence="4">Putative low temperature-induced protein</fullName>
    </submittedName>
</protein>
<dbReference type="KEGG" id="azc:AZC_4121"/>
<dbReference type="PANTHER" id="PTHR42932:SF3">
    <property type="entry name" value="DNA PROTECTION DURING STARVATION PROTEIN"/>
    <property type="match status" value="1"/>
</dbReference>
<dbReference type="eggNOG" id="COG0783">
    <property type="taxonomic scope" value="Bacteria"/>
</dbReference>
<proteinExistence type="inferred from homology"/>
<reference evidence="4 5" key="5">
    <citation type="journal article" date="2010" name="Appl. Environ. Microbiol.">
        <title>phrR-like gene praR of Azorhizobium caulinodans ORS571 is essential for symbiosis with Sesbania rostrata and is involved in expression of reb genes.</title>
        <authorList>
            <person name="Akiba N."/>
            <person name="Aono T."/>
            <person name="Toyazaki H."/>
            <person name="Sato S."/>
            <person name="Oyaizu H."/>
        </authorList>
    </citation>
    <scope>NUCLEOTIDE SEQUENCE [LARGE SCALE GENOMIC DNA]</scope>
    <source>
        <strain evidence="5">ATCC 43989 / DSM 5975 / JCM 20966 / LMG 6465 / NBRC 14845 / NCIMB 13405 / ORS 571</strain>
    </source>
</reference>
<dbReference type="InterPro" id="IPR002177">
    <property type="entry name" value="DPS_DNA-bd"/>
</dbReference>
<reference evidence="4 5" key="3">
    <citation type="journal article" date="2008" name="BMC Genomics">
        <title>The genome of the versatile nitrogen fixer Azorhizobium caulinodans ORS571.</title>
        <authorList>
            <person name="Lee KB."/>
            <person name="Backer P.D."/>
            <person name="Aono T."/>
            <person name="Liu CT."/>
            <person name="Suzuki S."/>
            <person name="Suzuki T."/>
            <person name="Kaneko T."/>
            <person name="Yamada M."/>
            <person name="Tabata S."/>
            <person name="Kupfer D.M."/>
            <person name="Najar F.Z."/>
            <person name="Wiley G.B."/>
            <person name="Roe B."/>
            <person name="Binnewies T.T."/>
            <person name="Ussery D.W."/>
            <person name="D'Haeze W."/>
            <person name="Herder J.D."/>
            <person name="Gevers D."/>
            <person name="Vereecke D."/>
            <person name="Holsters M."/>
            <person name="Oyaizu H."/>
        </authorList>
    </citation>
    <scope>NUCLEOTIDE SEQUENCE [LARGE SCALE GENOMIC DNA]</scope>
    <source>
        <strain evidence="5">ATCC 43989 / DSM 5975 / JCM 20966 / LMG 6465 / NBRC 14845 / NCIMB 13405 / ORS 571</strain>
    </source>
</reference>
<organism evidence="4 5">
    <name type="scientific">Azorhizobium caulinodans (strain ATCC 43989 / DSM 5975 / JCM 20966 / LMG 6465 / NBRC 14845 / NCIMB 13405 / ORS 571)</name>
    <dbReference type="NCBI Taxonomy" id="438753"/>
    <lineage>
        <taxon>Bacteria</taxon>
        <taxon>Pseudomonadati</taxon>
        <taxon>Pseudomonadota</taxon>
        <taxon>Alphaproteobacteria</taxon>
        <taxon>Hyphomicrobiales</taxon>
        <taxon>Xanthobacteraceae</taxon>
        <taxon>Azorhizobium</taxon>
    </lineage>
</organism>
<comment type="similarity">
    <text evidence="1 2">Belongs to the Dps family.</text>
</comment>
<dbReference type="PANTHER" id="PTHR42932">
    <property type="entry name" value="GENERAL STRESS PROTEIN 20U"/>
    <property type="match status" value="1"/>
</dbReference>
<evidence type="ECO:0000313" key="4">
    <source>
        <dbReference type="EMBL" id="BAF90119.1"/>
    </source>
</evidence>
<dbReference type="Pfam" id="PF00210">
    <property type="entry name" value="Ferritin"/>
    <property type="match status" value="1"/>
</dbReference>
<dbReference type="GO" id="GO:0008199">
    <property type="term" value="F:ferric iron binding"/>
    <property type="evidence" value="ECO:0007669"/>
    <property type="project" value="InterPro"/>
</dbReference>
<name>A8HS03_AZOC5</name>
<evidence type="ECO:0000259" key="3">
    <source>
        <dbReference type="Pfam" id="PF00210"/>
    </source>
</evidence>
<gene>
    <name evidence="4" type="ordered locus">AZC_4121</name>
</gene>
<dbReference type="PRINTS" id="PR01346">
    <property type="entry name" value="HELNAPAPROT"/>
</dbReference>
<evidence type="ECO:0000313" key="5">
    <source>
        <dbReference type="Proteomes" id="UP000000270"/>
    </source>
</evidence>